<dbReference type="Proteomes" id="UP000535838">
    <property type="component" value="Unassembled WGS sequence"/>
</dbReference>
<reference evidence="2 3" key="1">
    <citation type="submission" date="2020-08" db="EMBL/GenBank/DDBJ databases">
        <title>Cohnella phylogeny.</title>
        <authorList>
            <person name="Dunlap C."/>
        </authorList>
    </citation>
    <scope>NUCLEOTIDE SEQUENCE [LARGE SCALE GENOMIC DNA]</scope>
    <source>
        <strain evidence="2 3">DSM 25241</strain>
    </source>
</reference>
<dbReference type="SFLD" id="SFLDG01129">
    <property type="entry name" value="C1.5:_HAD__Beta-PGM__Phosphata"/>
    <property type="match status" value="1"/>
</dbReference>
<dbReference type="AlphaFoldDB" id="A0A841SWW7"/>
<dbReference type="EMBL" id="JACJVQ010000013">
    <property type="protein sequence ID" value="MBB6635429.1"/>
    <property type="molecule type" value="Genomic_DNA"/>
</dbReference>
<dbReference type="GO" id="GO:0016787">
    <property type="term" value="F:hydrolase activity"/>
    <property type="evidence" value="ECO:0007669"/>
    <property type="project" value="UniProtKB-KW"/>
</dbReference>
<dbReference type="RefSeq" id="WP_185120661.1">
    <property type="nucleotide sequence ID" value="NZ_JACJVQ010000013.1"/>
</dbReference>
<protein>
    <submittedName>
        <fullName evidence="2">HAD family hydrolase</fullName>
    </submittedName>
</protein>
<dbReference type="PRINTS" id="PR00413">
    <property type="entry name" value="HADHALOGNASE"/>
</dbReference>
<dbReference type="Gene3D" id="3.40.50.1000">
    <property type="entry name" value="HAD superfamily/HAD-like"/>
    <property type="match status" value="1"/>
</dbReference>
<accession>A0A841SWW7</accession>
<dbReference type="InterPro" id="IPR036412">
    <property type="entry name" value="HAD-like_sf"/>
</dbReference>
<dbReference type="Pfam" id="PF00702">
    <property type="entry name" value="Hydrolase"/>
    <property type="match status" value="1"/>
</dbReference>
<evidence type="ECO:0000256" key="1">
    <source>
        <dbReference type="ARBA" id="ARBA00022801"/>
    </source>
</evidence>
<dbReference type="Gene3D" id="1.10.150.240">
    <property type="entry name" value="Putative phosphatase, domain 2"/>
    <property type="match status" value="1"/>
</dbReference>
<dbReference type="SFLD" id="SFLDS00003">
    <property type="entry name" value="Haloacid_Dehalogenase"/>
    <property type="match status" value="1"/>
</dbReference>
<evidence type="ECO:0000313" key="2">
    <source>
        <dbReference type="EMBL" id="MBB6635429.1"/>
    </source>
</evidence>
<proteinExistence type="predicted"/>
<dbReference type="InterPro" id="IPR051540">
    <property type="entry name" value="S-2-haloacid_dehalogenase"/>
</dbReference>
<evidence type="ECO:0000313" key="3">
    <source>
        <dbReference type="Proteomes" id="UP000535838"/>
    </source>
</evidence>
<keyword evidence="1 2" id="KW-0378">Hydrolase</keyword>
<sequence length="262" mass="29837">MKRWITFDLDGTLMQNPFSGWIFPELEEIVSAELKSSHAFKRQLMDEHERLLSEEQIVAAYDWDEICGRLIRELGINRTVDILEMVNRHSVAPKIFLLDDTVLPTLERLKKNGYSLAAVTNGFYKYQYPVMKKLGLTDWLDEIVTPDRVGCSKPDVRMADGLLRDGKIAAHVGDRLDHDMIFARGLEVPGVLIHRGLPPSMMSLSPKERACCPELEPVLHELAANEKQREVFASLTEKFRPAYVIGELQELLECLDSSEDTP</sequence>
<name>A0A841SWW7_9BACL</name>
<dbReference type="SUPFAM" id="SSF56784">
    <property type="entry name" value="HAD-like"/>
    <property type="match status" value="1"/>
</dbReference>
<gene>
    <name evidence="2" type="ORF">H7B67_15025</name>
</gene>
<dbReference type="InterPro" id="IPR023214">
    <property type="entry name" value="HAD_sf"/>
</dbReference>
<dbReference type="InterPro" id="IPR023198">
    <property type="entry name" value="PGP-like_dom2"/>
</dbReference>
<dbReference type="PANTHER" id="PTHR43316">
    <property type="entry name" value="HYDROLASE, HALOACID DELAHOGENASE-RELATED"/>
    <property type="match status" value="1"/>
</dbReference>
<dbReference type="InterPro" id="IPR006439">
    <property type="entry name" value="HAD-SF_hydro_IA"/>
</dbReference>
<comment type="caution">
    <text evidence="2">The sequence shown here is derived from an EMBL/GenBank/DDBJ whole genome shotgun (WGS) entry which is preliminary data.</text>
</comment>
<keyword evidence="3" id="KW-1185">Reference proteome</keyword>
<organism evidence="2 3">
    <name type="scientific">Cohnella thailandensis</name>
    <dbReference type="NCBI Taxonomy" id="557557"/>
    <lineage>
        <taxon>Bacteria</taxon>
        <taxon>Bacillati</taxon>
        <taxon>Bacillota</taxon>
        <taxon>Bacilli</taxon>
        <taxon>Bacillales</taxon>
        <taxon>Paenibacillaceae</taxon>
        <taxon>Cohnella</taxon>
    </lineage>
</organism>